<dbReference type="EMBL" id="GBRH01282561">
    <property type="protein sequence ID" value="JAD15334.1"/>
    <property type="molecule type" value="Transcribed_RNA"/>
</dbReference>
<name>A0A0A8XNW2_ARUDO</name>
<sequence length="59" mass="6802">MNGLISQLQITMPFWIFCRAFSISPMKMKIMNGLKPGWNCLLTLKPMSIISFLCSCMVW</sequence>
<organism evidence="1">
    <name type="scientific">Arundo donax</name>
    <name type="common">Giant reed</name>
    <name type="synonym">Donax arundinaceus</name>
    <dbReference type="NCBI Taxonomy" id="35708"/>
    <lineage>
        <taxon>Eukaryota</taxon>
        <taxon>Viridiplantae</taxon>
        <taxon>Streptophyta</taxon>
        <taxon>Embryophyta</taxon>
        <taxon>Tracheophyta</taxon>
        <taxon>Spermatophyta</taxon>
        <taxon>Magnoliopsida</taxon>
        <taxon>Liliopsida</taxon>
        <taxon>Poales</taxon>
        <taxon>Poaceae</taxon>
        <taxon>PACMAD clade</taxon>
        <taxon>Arundinoideae</taxon>
        <taxon>Arundineae</taxon>
        <taxon>Arundo</taxon>
    </lineage>
</organism>
<proteinExistence type="predicted"/>
<reference evidence="1" key="2">
    <citation type="journal article" date="2015" name="Data Brief">
        <title>Shoot transcriptome of the giant reed, Arundo donax.</title>
        <authorList>
            <person name="Barrero R.A."/>
            <person name="Guerrero F.D."/>
            <person name="Moolhuijzen P."/>
            <person name="Goolsby J.A."/>
            <person name="Tidwell J."/>
            <person name="Bellgard S.E."/>
            <person name="Bellgard M.I."/>
        </authorList>
    </citation>
    <scope>NUCLEOTIDE SEQUENCE</scope>
    <source>
        <tissue evidence="1">Shoot tissue taken approximately 20 cm above the soil surface</tissue>
    </source>
</reference>
<dbReference type="AlphaFoldDB" id="A0A0A8XNW2"/>
<accession>A0A0A8XNW2</accession>
<evidence type="ECO:0000313" key="1">
    <source>
        <dbReference type="EMBL" id="JAD15334.1"/>
    </source>
</evidence>
<protein>
    <submittedName>
        <fullName evidence="1">Uncharacterized protein</fullName>
    </submittedName>
</protein>
<reference evidence="1" key="1">
    <citation type="submission" date="2014-09" db="EMBL/GenBank/DDBJ databases">
        <authorList>
            <person name="Magalhaes I.L.F."/>
            <person name="Oliveira U."/>
            <person name="Santos F.R."/>
            <person name="Vidigal T.H.D.A."/>
            <person name="Brescovit A.D."/>
            <person name="Santos A.J."/>
        </authorList>
    </citation>
    <scope>NUCLEOTIDE SEQUENCE</scope>
    <source>
        <tissue evidence="1">Shoot tissue taken approximately 20 cm above the soil surface</tissue>
    </source>
</reference>